<evidence type="ECO:0000313" key="2">
    <source>
        <dbReference type="Proteomes" id="UP000003947"/>
    </source>
</evidence>
<protein>
    <submittedName>
        <fullName evidence="1">Uncharacterized protein</fullName>
    </submittedName>
</protein>
<dbReference type="RefSeq" id="WP_009488956.1">
    <property type="nucleotide sequence ID" value="NZ_CP141050.1"/>
</dbReference>
<accession>I4Z3M5</accession>
<name>I4Z3M5_9HYPH</name>
<dbReference type="PATRIC" id="fig|864069.3.peg.366"/>
<dbReference type="AlphaFoldDB" id="I4Z3M5"/>
<evidence type="ECO:0000313" key="1">
    <source>
        <dbReference type="EMBL" id="EIM30817.1"/>
    </source>
</evidence>
<dbReference type="HOGENOM" id="CLU_2650432_0_0_5"/>
<dbReference type="OrthoDB" id="8020161at2"/>
<organism evidence="1 2">
    <name type="scientific">Microvirga lotononidis</name>
    <dbReference type="NCBI Taxonomy" id="864069"/>
    <lineage>
        <taxon>Bacteria</taxon>
        <taxon>Pseudomonadati</taxon>
        <taxon>Pseudomonadota</taxon>
        <taxon>Alphaproteobacteria</taxon>
        <taxon>Hyphomicrobiales</taxon>
        <taxon>Methylobacteriaceae</taxon>
        <taxon>Microvirga</taxon>
    </lineage>
</organism>
<proteinExistence type="predicted"/>
<dbReference type="Proteomes" id="UP000003947">
    <property type="component" value="Unassembled WGS sequence"/>
</dbReference>
<dbReference type="EMBL" id="JH660635">
    <property type="protein sequence ID" value="EIM30817.1"/>
    <property type="molecule type" value="Genomic_DNA"/>
</dbReference>
<gene>
    <name evidence="1" type="ORF">MicloDRAFT_00003440</name>
</gene>
<sequence length="76" mass="8888">MDKAANDNRVTELIWILSTTLANIDVEYEFELARIRATAEPHLTAIIMDTVRQRYVERRTHYVQQIAELRKRSGEG</sequence>
<reference evidence="1 2" key="1">
    <citation type="submission" date="2012-02" db="EMBL/GenBank/DDBJ databases">
        <title>Improved High-Quality Draft sequence of Microvirga sp. WSM3557.</title>
        <authorList>
            <consortium name="US DOE Joint Genome Institute"/>
            <person name="Lucas S."/>
            <person name="Han J."/>
            <person name="Lapidus A."/>
            <person name="Cheng J.-F."/>
            <person name="Goodwin L."/>
            <person name="Pitluck S."/>
            <person name="Peters L."/>
            <person name="Zhang X."/>
            <person name="Detter J.C."/>
            <person name="Han C."/>
            <person name="Tapia R."/>
            <person name="Land M."/>
            <person name="Hauser L."/>
            <person name="Kyrpides N."/>
            <person name="Ivanova N."/>
            <person name="Pagani I."/>
            <person name="Brau L."/>
            <person name="Yates R."/>
            <person name="O'Hara G."/>
            <person name="Rui T."/>
            <person name="Howieson J."/>
            <person name="Reeve W."/>
            <person name="Woyke T."/>
        </authorList>
    </citation>
    <scope>NUCLEOTIDE SEQUENCE [LARGE SCALE GENOMIC DNA]</scope>
    <source>
        <strain evidence="1 2">WSM3557</strain>
    </source>
</reference>
<keyword evidence="2" id="KW-1185">Reference proteome</keyword>